<comment type="caution">
    <text evidence="2">The sequence shown here is derived from an EMBL/GenBank/DDBJ whole genome shotgun (WGS) entry which is preliminary data.</text>
</comment>
<sequence>ITMSGGFTRWLLVSQSRLSQPPAAWWHQAASRWYTNVHKTEYLQGQSPEPRVREYFYYVDHQGMLFLDDAKIKNFTSCFKDKKFLQFFFSRLRFNETNKYPEFPFLSLCGRERNYLRCDDLPLVFTNLVMKDIPLGLEEHLAYNHAGEAMSHQFQPSELCMQVETGRVYHPAPEHVGGVGLVRSQLSIQLSAHFIFNNSEQQPPTHISWKGRQVELSQNLVPVLQNLEQVRHYSLGLMNDET</sequence>
<name>A0AAW0X1U0_CHEQU</name>
<reference evidence="2 3" key="1">
    <citation type="journal article" date="2024" name="BMC Genomics">
        <title>Genome assembly of redclaw crayfish (Cherax quadricarinatus) provides insights into its immune adaptation and hypoxia tolerance.</title>
        <authorList>
            <person name="Liu Z."/>
            <person name="Zheng J."/>
            <person name="Li H."/>
            <person name="Fang K."/>
            <person name="Wang S."/>
            <person name="He J."/>
            <person name="Zhou D."/>
            <person name="Weng S."/>
            <person name="Chi M."/>
            <person name="Gu Z."/>
            <person name="He J."/>
            <person name="Li F."/>
            <person name="Wang M."/>
        </authorList>
    </citation>
    <scope>NUCLEOTIDE SEQUENCE [LARGE SCALE GENOMIC DNA]</scope>
    <source>
        <strain evidence="2">ZL_2023a</strain>
    </source>
</reference>
<protein>
    <submittedName>
        <fullName evidence="2">Uncharacterized protein</fullName>
    </submittedName>
</protein>
<feature type="non-terminal residue" evidence="2">
    <location>
        <position position="1"/>
    </location>
</feature>
<dbReference type="AlphaFoldDB" id="A0AAW0X1U0"/>
<keyword evidence="3" id="KW-1185">Reference proteome</keyword>
<proteinExistence type="inferred from homology"/>
<evidence type="ECO:0000313" key="3">
    <source>
        <dbReference type="Proteomes" id="UP001445076"/>
    </source>
</evidence>
<gene>
    <name evidence="2" type="ORF">OTU49_006083</name>
</gene>
<dbReference type="EMBL" id="JARKIK010000051">
    <property type="protein sequence ID" value="KAK8734244.1"/>
    <property type="molecule type" value="Genomic_DNA"/>
</dbReference>
<dbReference type="Pfam" id="PF14956">
    <property type="entry name" value="DUF4505"/>
    <property type="match status" value="1"/>
</dbReference>
<dbReference type="PANTHER" id="PTHR31449">
    <property type="entry name" value="UPF0598 PROTEIN C8ORF82"/>
    <property type="match status" value="1"/>
</dbReference>
<accession>A0AAW0X1U0</accession>
<dbReference type="PANTHER" id="PTHR31449:SF3">
    <property type="entry name" value="UPF0598 PROTEIN C8ORF82"/>
    <property type="match status" value="1"/>
</dbReference>
<dbReference type="Proteomes" id="UP001445076">
    <property type="component" value="Unassembled WGS sequence"/>
</dbReference>
<evidence type="ECO:0000313" key="2">
    <source>
        <dbReference type="EMBL" id="KAK8734244.1"/>
    </source>
</evidence>
<evidence type="ECO:0000256" key="1">
    <source>
        <dbReference type="ARBA" id="ARBA00006322"/>
    </source>
</evidence>
<comment type="similarity">
    <text evidence="1">Belongs to the UPF0598 family.</text>
</comment>
<organism evidence="2 3">
    <name type="scientific">Cherax quadricarinatus</name>
    <name type="common">Australian red claw crayfish</name>
    <dbReference type="NCBI Taxonomy" id="27406"/>
    <lineage>
        <taxon>Eukaryota</taxon>
        <taxon>Metazoa</taxon>
        <taxon>Ecdysozoa</taxon>
        <taxon>Arthropoda</taxon>
        <taxon>Crustacea</taxon>
        <taxon>Multicrustacea</taxon>
        <taxon>Malacostraca</taxon>
        <taxon>Eumalacostraca</taxon>
        <taxon>Eucarida</taxon>
        <taxon>Decapoda</taxon>
        <taxon>Pleocyemata</taxon>
        <taxon>Astacidea</taxon>
        <taxon>Parastacoidea</taxon>
        <taxon>Parastacidae</taxon>
        <taxon>Cherax</taxon>
    </lineage>
</organism>
<dbReference type="InterPro" id="IPR028108">
    <property type="entry name" value="DUF4505"/>
</dbReference>